<keyword evidence="3" id="KW-0472">Membrane</keyword>
<dbReference type="EMBL" id="JBHTJZ010000008">
    <property type="protein sequence ID" value="MFD0959234.1"/>
    <property type="molecule type" value="Genomic_DNA"/>
</dbReference>
<reference evidence="9" key="1">
    <citation type="journal article" date="2019" name="Int. J. Syst. Evol. Microbiol.">
        <title>The Global Catalogue of Microorganisms (GCM) 10K type strain sequencing project: providing services to taxonomists for standard genome sequencing and annotation.</title>
        <authorList>
            <consortium name="The Broad Institute Genomics Platform"/>
            <consortium name="The Broad Institute Genome Sequencing Center for Infectious Disease"/>
            <person name="Wu L."/>
            <person name="Ma J."/>
        </authorList>
    </citation>
    <scope>NUCLEOTIDE SEQUENCE [LARGE SCALE GENOMIC DNA]</scope>
    <source>
        <strain evidence="9">CCUG 59129</strain>
    </source>
</reference>
<accession>A0ABW3HP17</accession>
<dbReference type="InterPro" id="IPR050490">
    <property type="entry name" value="Bact_solute-bd_prot1"/>
</dbReference>
<proteinExistence type="predicted"/>
<name>A0ABW3HP17_9BACL</name>
<protein>
    <submittedName>
        <fullName evidence="8">ABC transporter substrate-binding protein</fullName>
    </submittedName>
</protein>
<dbReference type="PANTHER" id="PTHR43649:SF33">
    <property type="entry name" value="POLYGALACTURONAN_RHAMNOGALACTURONAN-BINDING PROTEIN YTCQ"/>
    <property type="match status" value="1"/>
</dbReference>
<dbReference type="Proteomes" id="UP001596989">
    <property type="component" value="Unassembled WGS sequence"/>
</dbReference>
<dbReference type="InterPro" id="IPR006059">
    <property type="entry name" value="SBP"/>
</dbReference>
<feature type="compositionally biased region" description="Low complexity" evidence="6">
    <location>
        <begin position="28"/>
        <end position="44"/>
    </location>
</feature>
<keyword evidence="5" id="KW-0449">Lipoprotein</keyword>
<evidence type="ECO:0000256" key="5">
    <source>
        <dbReference type="ARBA" id="ARBA00023288"/>
    </source>
</evidence>
<dbReference type="Gene3D" id="3.40.190.10">
    <property type="entry name" value="Periplasmic binding protein-like II"/>
    <property type="match status" value="1"/>
</dbReference>
<keyword evidence="9" id="KW-1185">Reference proteome</keyword>
<evidence type="ECO:0000256" key="4">
    <source>
        <dbReference type="ARBA" id="ARBA00023139"/>
    </source>
</evidence>
<feature type="region of interest" description="Disordered" evidence="6">
    <location>
        <begin position="28"/>
        <end position="50"/>
    </location>
</feature>
<evidence type="ECO:0000256" key="1">
    <source>
        <dbReference type="ARBA" id="ARBA00022475"/>
    </source>
</evidence>
<dbReference type="RefSeq" id="WP_377563277.1">
    <property type="nucleotide sequence ID" value="NZ_JBHTJZ010000008.1"/>
</dbReference>
<evidence type="ECO:0000256" key="6">
    <source>
        <dbReference type="SAM" id="MobiDB-lite"/>
    </source>
</evidence>
<evidence type="ECO:0000256" key="2">
    <source>
        <dbReference type="ARBA" id="ARBA00022729"/>
    </source>
</evidence>
<dbReference type="PROSITE" id="PS51257">
    <property type="entry name" value="PROKAR_LIPOPROTEIN"/>
    <property type="match status" value="1"/>
</dbReference>
<organism evidence="8 9">
    <name type="scientific">Paenibacillus chungangensis</name>
    <dbReference type="NCBI Taxonomy" id="696535"/>
    <lineage>
        <taxon>Bacteria</taxon>
        <taxon>Bacillati</taxon>
        <taxon>Bacillota</taxon>
        <taxon>Bacilli</taxon>
        <taxon>Bacillales</taxon>
        <taxon>Paenibacillaceae</taxon>
        <taxon>Paenibacillus</taxon>
    </lineage>
</organism>
<evidence type="ECO:0000313" key="9">
    <source>
        <dbReference type="Proteomes" id="UP001596989"/>
    </source>
</evidence>
<gene>
    <name evidence="8" type="ORF">ACFQ2I_07515</name>
</gene>
<evidence type="ECO:0000313" key="8">
    <source>
        <dbReference type="EMBL" id="MFD0959234.1"/>
    </source>
</evidence>
<evidence type="ECO:0000256" key="3">
    <source>
        <dbReference type="ARBA" id="ARBA00023136"/>
    </source>
</evidence>
<sequence>MFDGKIKRLMSTGVAAVLSLTMLAACSGNSGNNQPSPSTSPTGSDKPGASAEVEVYENGLSKNEKVTLKVGFFVGGYGREWFDHAVQSFTAKYPNVKIDITASADMKTILSTKISAANDNDMFDLFNTTPAGGIVSLAEAGKLEPMDDIWEYPLPDVPDKKVKDLMMPGMYESTQLINGKRYEFTTASSFGGLFFNKKLFEEHGWNQNPNTWDEFKALLADIKADGIAPITFPGIHPSYHNWAFGTAKNFELADINGHVDEFIENFSTYGLPQYTNPETVETWNRIYELGQQGYFAEGLPALNHTQSQMQVIQGQAAMVSTGTHVENEMKEATPADFDWGYMAVPFRDNTNQKLWIRSGTSNFNYIWAAKPDLNKKWAKELITWMVTLENQQFAAEKAGALPMRKDLTEDPARTAKLSSSAKSVLKYIADNKAHTYKASRSISISDPNLAQAEKLMNENIVKFALGQQEPLPILEQAEELLKKAVEAEKKK</sequence>
<dbReference type="PANTHER" id="PTHR43649">
    <property type="entry name" value="ARABINOSE-BINDING PROTEIN-RELATED"/>
    <property type="match status" value="1"/>
</dbReference>
<keyword evidence="2 7" id="KW-0732">Signal</keyword>
<comment type="caution">
    <text evidence="8">The sequence shown here is derived from an EMBL/GenBank/DDBJ whole genome shotgun (WGS) entry which is preliminary data.</text>
</comment>
<keyword evidence="4" id="KW-0564">Palmitate</keyword>
<feature type="signal peptide" evidence="7">
    <location>
        <begin position="1"/>
        <end position="24"/>
    </location>
</feature>
<dbReference type="SUPFAM" id="SSF53850">
    <property type="entry name" value="Periplasmic binding protein-like II"/>
    <property type="match status" value="1"/>
</dbReference>
<dbReference type="Pfam" id="PF13416">
    <property type="entry name" value="SBP_bac_8"/>
    <property type="match status" value="1"/>
</dbReference>
<keyword evidence="1" id="KW-1003">Cell membrane</keyword>
<feature type="chain" id="PRO_5047462258" evidence="7">
    <location>
        <begin position="25"/>
        <end position="491"/>
    </location>
</feature>
<evidence type="ECO:0000256" key="7">
    <source>
        <dbReference type="SAM" id="SignalP"/>
    </source>
</evidence>